<evidence type="ECO:0000259" key="1">
    <source>
        <dbReference type="Pfam" id="PF00291"/>
    </source>
</evidence>
<proteinExistence type="predicted"/>
<dbReference type="Proteomes" id="UP000237153">
    <property type="component" value="Unassembled WGS sequence"/>
</dbReference>
<dbReference type="AlphaFoldDB" id="A0A2J6N8Q5"/>
<name>A0A2J6N8Q5_9CREN</name>
<protein>
    <recommendedName>
        <fullName evidence="1">Tryptophan synthase beta chain-like PALP domain-containing protein</fullName>
    </recommendedName>
</protein>
<feature type="domain" description="Tryptophan synthase beta chain-like PALP" evidence="1">
    <location>
        <begin position="14"/>
        <end position="64"/>
    </location>
</feature>
<sequence length="65" mass="7482">MIRMLMIIISNKQKKIAEEKGGVFLNQYEDKNNFRAHYETTGPEIWSQMNGKIDAFVMGIGTRGM</sequence>
<reference evidence="2 3" key="1">
    <citation type="submission" date="2018-01" db="EMBL/GenBank/DDBJ databases">
        <title>Metagenomic assembled genomes from two thermal pools in the Uzon Caldera, Kamchatka, Russia.</title>
        <authorList>
            <person name="Wilkins L."/>
            <person name="Ettinger C."/>
        </authorList>
    </citation>
    <scope>NUCLEOTIDE SEQUENCE [LARGE SCALE GENOMIC DNA]</scope>
    <source>
        <strain evidence="2">ZAV-06</strain>
    </source>
</reference>
<dbReference type="Pfam" id="PF00291">
    <property type="entry name" value="PALP"/>
    <property type="match status" value="1"/>
</dbReference>
<organism evidence="2 3">
    <name type="scientific">Fervidicoccus fontis</name>
    <dbReference type="NCBI Taxonomy" id="683846"/>
    <lineage>
        <taxon>Archaea</taxon>
        <taxon>Thermoproteota</taxon>
        <taxon>Thermoprotei</taxon>
        <taxon>Fervidicoccales</taxon>
        <taxon>Fervidicoccaceae</taxon>
        <taxon>Fervidicoccus</taxon>
    </lineage>
</organism>
<evidence type="ECO:0000313" key="3">
    <source>
        <dbReference type="Proteomes" id="UP000237153"/>
    </source>
</evidence>
<dbReference type="InterPro" id="IPR001926">
    <property type="entry name" value="TrpB-like_PALP"/>
</dbReference>
<evidence type="ECO:0000313" key="2">
    <source>
        <dbReference type="EMBL" id="PMB75850.1"/>
    </source>
</evidence>
<dbReference type="SUPFAM" id="SSF53686">
    <property type="entry name" value="Tryptophan synthase beta subunit-like PLP-dependent enzymes"/>
    <property type="match status" value="1"/>
</dbReference>
<dbReference type="InterPro" id="IPR050214">
    <property type="entry name" value="Cys_Synth/Cystath_Beta-Synth"/>
</dbReference>
<dbReference type="Gene3D" id="3.40.50.1100">
    <property type="match status" value="2"/>
</dbReference>
<dbReference type="InterPro" id="IPR036052">
    <property type="entry name" value="TrpB-like_PALP_sf"/>
</dbReference>
<gene>
    <name evidence="2" type="ORF">C0188_01330</name>
</gene>
<comment type="caution">
    <text evidence="2">The sequence shown here is derived from an EMBL/GenBank/DDBJ whole genome shotgun (WGS) entry which is preliminary data.</text>
</comment>
<dbReference type="PANTHER" id="PTHR10314">
    <property type="entry name" value="CYSTATHIONINE BETA-SYNTHASE"/>
    <property type="match status" value="1"/>
</dbReference>
<dbReference type="EMBL" id="PNIM01000005">
    <property type="protein sequence ID" value="PMB75850.1"/>
    <property type="molecule type" value="Genomic_DNA"/>
</dbReference>
<accession>A0A2J6N8Q5</accession>